<evidence type="ECO:0000313" key="5">
    <source>
        <dbReference type="EMBL" id="PVI03000.1"/>
    </source>
</evidence>
<dbReference type="PRINTS" id="PR00080">
    <property type="entry name" value="SDRFAMILY"/>
</dbReference>
<organism evidence="5 6">
    <name type="scientific">Periconia macrospinosa</name>
    <dbReference type="NCBI Taxonomy" id="97972"/>
    <lineage>
        <taxon>Eukaryota</taxon>
        <taxon>Fungi</taxon>
        <taxon>Dikarya</taxon>
        <taxon>Ascomycota</taxon>
        <taxon>Pezizomycotina</taxon>
        <taxon>Dothideomycetes</taxon>
        <taxon>Pleosporomycetidae</taxon>
        <taxon>Pleosporales</taxon>
        <taxon>Massarineae</taxon>
        <taxon>Periconiaceae</taxon>
        <taxon>Periconia</taxon>
    </lineage>
</organism>
<dbReference type="EMBL" id="KZ805336">
    <property type="protein sequence ID" value="PVI03000.1"/>
    <property type="molecule type" value="Genomic_DNA"/>
</dbReference>
<comment type="similarity">
    <text evidence="1">Belongs to the short-chain dehydrogenases/reductases (SDR) family.</text>
</comment>
<evidence type="ECO:0000313" key="6">
    <source>
        <dbReference type="Proteomes" id="UP000244855"/>
    </source>
</evidence>
<evidence type="ECO:0000256" key="2">
    <source>
        <dbReference type="ARBA" id="ARBA00022857"/>
    </source>
</evidence>
<gene>
    <name evidence="5" type="ORF">DM02DRAFT_699337</name>
</gene>
<dbReference type="Pfam" id="PF13561">
    <property type="entry name" value="adh_short_C2"/>
    <property type="match status" value="1"/>
</dbReference>
<dbReference type="SMART" id="SM00822">
    <property type="entry name" value="PKS_KR"/>
    <property type="match status" value="1"/>
</dbReference>
<dbReference type="SUPFAM" id="SSF51735">
    <property type="entry name" value="NAD(P)-binding Rossmann-fold domains"/>
    <property type="match status" value="1"/>
</dbReference>
<accession>A0A2V1E1H4</accession>
<reference evidence="5 6" key="1">
    <citation type="journal article" date="2018" name="Sci. Rep.">
        <title>Comparative genomics provides insights into the lifestyle and reveals functional heterogeneity of dark septate endophytic fungi.</title>
        <authorList>
            <person name="Knapp D.G."/>
            <person name="Nemeth J.B."/>
            <person name="Barry K."/>
            <person name="Hainaut M."/>
            <person name="Henrissat B."/>
            <person name="Johnson J."/>
            <person name="Kuo A."/>
            <person name="Lim J.H.P."/>
            <person name="Lipzen A."/>
            <person name="Nolan M."/>
            <person name="Ohm R.A."/>
            <person name="Tamas L."/>
            <person name="Grigoriev I.V."/>
            <person name="Spatafora J.W."/>
            <person name="Nagy L.G."/>
            <person name="Kovacs G.M."/>
        </authorList>
    </citation>
    <scope>NUCLEOTIDE SEQUENCE [LARGE SCALE GENOMIC DNA]</scope>
    <source>
        <strain evidence="5 6">DSE2036</strain>
    </source>
</reference>
<dbReference type="InterPro" id="IPR002347">
    <property type="entry name" value="SDR_fam"/>
</dbReference>
<evidence type="ECO:0000256" key="1">
    <source>
        <dbReference type="ARBA" id="ARBA00006484"/>
    </source>
</evidence>
<dbReference type="AlphaFoldDB" id="A0A2V1E1H4"/>
<proteinExistence type="inferred from homology"/>
<dbReference type="PANTHER" id="PTHR43008">
    <property type="entry name" value="BENZIL REDUCTASE"/>
    <property type="match status" value="1"/>
</dbReference>
<dbReference type="STRING" id="97972.A0A2V1E1H4"/>
<dbReference type="GO" id="GO:0050664">
    <property type="term" value="F:oxidoreductase activity, acting on NAD(P)H, oxygen as acceptor"/>
    <property type="evidence" value="ECO:0007669"/>
    <property type="project" value="TreeGrafter"/>
</dbReference>
<dbReference type="GO" id="GO:0016616">
    <property type="term" value="F:oxidoreductase activity, acting on the CH-OH group of donors, NAD or NADP as acceptor"/>
    <property type="evidence" value="ECO:0007669"/>
    <property type="project" value="UniProtKB-ARBA"/>
</dbReference>
<dbReference type="PRINTS" id="PR00081">
    <property type="entry name" value="GDHRDH"/>
</dbReference>
<dbReference type="InterPro" id="IPR036291">
    <property type="entry name" value="NAD(P)-bd_dom_sf"/>
</dbReference>
<dbReference type="Proteomes" id="UP000244855">
    <property type="component" value="Unassembled WGS sequence"/>
</dbReference>
<dbReference type="InterPro" id="IPR057326">
    <property type="entry name" value="KR_dom"/>
</dbReference>
<dbReference type="Gene3D" id="3.40.50.720">
    <property type="entry name" value="NAD(P)-binding Rossmann-like Domain"/>
    <property type="match status" value="1"/>
</dbReference>
<dbReference type="FunFam" id="3.40.50.720:FF:000084">
    <property type="entry name" value="Short-chain dehydrogenase reductase"/>
    <property type="match status" value="1"/>
</dbReference>
<keyword evidence="3" id="KW-0560">Oxidoreductase</keyword>
<evidence type="ECO:0000256" key="3">
    <source>
        <dbReference type="ARBA" id="ARBA00023002"/>
    </source>
</evidence>
<name>A0A2V1E1H4_9PLEO</name>
<evidence type="ECO:0000259" key="4">
    <source>
        <dbReference type="SMART" id="SM00822"/>
    </source>
</evidence>
<sequence length="266" mass="28211">MASNVRASFELKGRNYIVTGGAQGIGLALCRAIAEMGGNVAILDMQDEPKEETKRLAEATGQKITYFQADVTNETSLKSAFQSAIDALGSVHGLVTSAGIALEKPFAQHTWKEVNKIQEVNVSGTYFSTQLFAEQIAKQGTGGSVVLVASITSHTVLPSHRMSAYSASKGAVRMLSQVLSTELAPLGIRVNSISPGFIDTEQTKVVRESNAKIAHLMFNAPPLKRIGTTDDLVGAVVYLLSDAANYTTGTDIAITGGLHIGRQIDT</sequence>
<dbReference type="PANTHER" id="PTHR43008:SF4">
    <property type="entry name" value="CHAIN DEHYDROGENASE, PUTATIVE (AFU_ORTHOLOGUE AFUA_4G08710)-RELATED"/>
    <property type="match status" value="1"/>
</dbReference>
<protein>
    <submittedName>
        <fullName evidence="5">NAD(P)-binding protein</fullName>
    </submittedName>
</protein>
<dbReference type="OrthoDB" id="417891at2759"/>
<feature type="domain" description="Ketoreductase" evidence="4">
    <location>
        <begin position="14"/>
        <end position="196"/>
    </location>
</feature>
<keyword evidence="2" id="KW-0521">NADP</keyword>
<keyword evidence="6" id="KW-1185">Reference proteome</keyword>